<name>R0CT98_RALPI</name>
<dbReference type="EMBL" id="APMQ01000001">
    <property type="protein sequence ID" value="ENZ79610.1"/>
    <property type="molecule type" value="Genomic_DNA"/>
</dbReference>
<protein>
    <recommendedName>
        <fullName evidence="3">Phosphoadenosine phosphosulphate reductase domain-containing protein</fullName>
    </recommendedName>
</protein>
<evidence type="ECO:0000313" key="2">
    <source>
        <dbReference type="Proteomes" id="UP000013280"/>
    </source>
</evidence>
<comment type="caution">
    <text evidence="1">The sequence shown here is derived from an EMBL/GenBank/DDBJ whole genome shotgun (WGS) entry which is preliminary data.</text>
</comment>
<gene>
    <name evidence="1" type="ORF">OR214_00026</name>
</gene>
<evidence type="ECO:0008006" key="3">
    <source>
        <dbReference type="Google" id="ProtNLM"/>
    </source>
</evidence>
<dbReference type="Proteomes" id="UP000013280">
    <property type="component" value="Unassembled WGS sequence"/>
</dbReference>
<dbReference type="InterPro" id="IPR014729">
    <property type="entry name" value="Rossmann-like_a/b/a_fold"/>
</dbReference>
<reference evidence="1 2" key="1">
    <citation type="journal article" date="2013" name="Genome Announc.">
        <title>Draft Genome Sequence for Ralstonia sp. Strain OR214, a Bacterium with Potential for Bioremediation.</title>
        <authorList>
            <person name="Utturkar S.M."/>
            <person name="Bollmann A."/>
            <person name="Brzoska R.M."/>
            <person name="Klingeman D.M."/>
            <person name="Epstein S.E."/>
            <person name="Palumbo A.V."/>
            <person name="Brown S.D."/>
        </authorList>
    </citation>
    <scope>NUCLEOTIDE SEQUENCE [LARGE SCALE GENOMIC DNA]</scope>
    <source>
        <strain evidence="1 2">OR214</strain>
    </source>
</reference>
<sequence length="165" mass="18453">MHDPFALTGPACISFSGGRSSAYMLWKVLESHGGKLPSDSVAVFANTGKEDPRTLEFVQNCGNRWGVPVRWLEYSDTGLGFREVDFYTASRHGEPFDALIDRKKYLPNAVTRFCTAELKIKPINAWLMHQGWSDFDMLVGIRADEPARIAKMPHLHKPLAMTAGL</sequence>
<dbReference type="SUPFAM" id="SSF52402">
    <property type="entry name" value="Adenine nucleotide alpha hydrolases-like"/>
    <property type="match status" value="1"/>
</dbReference>
<dbReference type="Gene3D" id="3.40.50.620">
    <property type="entry name" value="HUPs"/>
    <property type="match status" value="1"/>
</dbReference>
<dbReference type="AlphaFoldDB" id="R0CT98"/>
<evidence type="ECO:0000313" key="1">
    <source>
        <dbReference type="EMBL" id="ENZ79610.1"/>
    </source>
</evidence>
<proteinExistence type="predicted"/>
<organism evidence="1 2">
    <name type="scientific">Ralstonia pickettii OR214</name>
    <dbReference type="NCBI Taxonomy" id="1264675"/>
    <lineage>
        <taxon>Bacteria</taxon>
        <taxon>Pseudomonadati</taxon>
        <taxon>Pseudomonadota</taxon>
        <taxon>Betaproteobacteria</taxon>
        <taxon>Burkholderiales</taxon>
        <taxon>Burkholderiaceae</taxon>
        <taxon>Ralstonia</taxon>
    </lineage>
</organism>
<accession>R0CT98</accession>